<dbReference type="EMBL" id="JASCZI010212691">
    <property type="protein sequence ID" value="MED6200096.1"/>
    <property type="molecule type" value="Genomic_DNA"/>
</dbReference>
<protein>
    <submittedName>
        <fullName evidence="1">Uncharacterized protein</fullName>
    </submittedName>
</protein>
<evidence type="ECO:0000313" key="2">
    <source>
        <dbReference type="Proteomes" id="UP001341840"/>
    </source>
</evidence>
<name>A0ABU6XRW6_9FABA</name>
<keyword evidence="2" id="KW-1185">Reference proteome</keyword>
<organism evidence="1 2">
    <name type="scientific">Stylosanthes scabra</name>
    <dbReference type="NCBI Taxonomy" id="79078"/>
    <lineage>
        <taxon>Eukaryota</taxon>
        <taxon>Viridiplantae</taxon>
        <taxon>Streptophyta</taxon>
        <taxon>Embryophyta</taxon>
        <taxon>Tracheophyta</taxon>
        <taxon>Spermatophyta</taxon>
        <taxon>Magnoliopsida</taxon>
        <taxon>eudicotyledons</taxon>
        <taxon>Gunneridae</taxon>
        <taxon>Pentapetalae</taxon>
        <taxon>rosids</taxon>
        <taxon>fabids</taxon>
        <taxon>Fabales</taxon>
        <taxon>Fabaceae</taxon>
        <taxon>Papilionoideae</taxon>
        <taxon>50 kb inversion clade</taxon>
        <taxon>dalbergioids sensu lato</taxon>
        <taxon>Dalbergieae</taxon>
        <taxon>Pterocarpus clade</taxon>
        <taxon>Stylosanthes</taxon>
    </lineage>
</organism>
<gene>
    <name evidence="1" type="ORF">PIB30_081936</name>
</gene>
<dbReference type="Proteomes" id="UP001341840">
    <property type="component" value="Unassembled WGS sequence"/>
</dbReference>
<reference evidence="1 2" key="1">
    <citation type="journal article" date="2023" name="Plants (Basel)">
        <title>Bridging the Gap: Combining Genomics and Transcriptomics Approaches to Understand Stylosanthes scabra, an Orphan Legume from the Brazilian Caatinga.</title>
        <authorList>
            <person name="Ferreira-Neto J.R.C."/>
            <person name="da Silva M.D."/>
            <person name="Binneck E."/>
            <person name="de Melo N.F."/>
            <person name="da Silva R.H."/>
            <person name="de Melo A.L.T.M."/>
            <person name="Pandolfi V."/>
            <person name="Bustamante F.O."/>
            <person name="Brasileiro-Vidal A.C."/>
            <person name="Benko-Iseppon A.M."/>
        </authorList>
    </citation>
    <scope>NUCLEOTIDE SEQUENCE [LARGE SCALE GENOMIC DNA]</scope>
    <source>
        <tissue evidence="1">Leaves</tissue>
    </source>
</reference>
<accession>A0ABU6XRW6</accession>
<evidence type="ECO:0000313" key="1">
    <source>
        <dbReference type="EMBL" id="MED6200096.1"/>
    </source>
</evidence>
<proteinExistence type="predicted"/>
<comment type="caution">
    <text evidence="1">The sequence shown here is derived from an EMBL/GenBank/DDBJ whole genome shotgun (WGS) entry which is preliminary data.</text>
</comment>
<sequence length="155" mass="17572">MGVELDVEKNAIELGGRCVAGIDGTSKLCVCFKNKEQGDEANVYNFTKSLWRSLAPPRVELLTCVGVFAGCGLEMGENVLTHGPSQRMNKESLKCWTMCFFVIIWVVWGERNNIIFRGEKQDIQQVVSQVMLMVDKWKLDLKLRNNHHSHIGETE</sequence>